<evidence type="ECO:0000313" key="6">
    <source>
        <dbReference type="Proteomes" id="UP000018144"/>
    </source>
</evidence>
<evidence type="ECO:0000256" key="1">
    <source>
        <dbReference type="ARBA" id="ARBA00001968"/>
    </source>
</evidence>
<protein>
    <submittedName>
        <fullName evidence="5">Similar to Putative nuclease HARBI1 acc. no. Q96MB7</fullName>
    </submittedName>
</protein>
<evidence type="ECO:0000313" key="5">
    <source>
        <dbReference type="EMBL" id="CCX34026.1"/>
    </source>
</evidence>
<feature type="domain" description="DDE Tnp4" evidence="4">
    <location>
        <begin position="151"/>
        <end position="216"/>
    </location>
</feature>
<keyword evidence="2" id="KW-0479">Metal-binding</keyword>
<evidence type="ECO:0000256" key="2">
    <source>
        <dbReference type="ARBA" id="ARBA00022723"/>
    </source>
</evidence>
<dbReference type="Pfam" id="PF13359">
    <property type="entry name" value="DDE_Tnp_4"/>
    <property type="match status" value="1"/>
</dbReference>
<evidence type="ECO:0000259" key="4">
    <source>
        <dbReference type="Pfam" id="PF13359"/>
    </source>
</evidence>
<sequence length="328" mass="38328">MLYETERMIVLRQSNLLKQLEQVDHELFHLPSLELELELESSSSDSEDGDDYDSERDIDSDSENNSDNDAADELLDTPETLRQPRDADFSGLNDHLSEHRYWQDRSNPHESHLMRTHAVEQWFHQAWFDNPCLFHVHFRMDCYAPLKDWWFYFNRKSTYALNAMIVCSDQRKILYVKAGDNSASHDARVYQSSLLNLHVEDFFDDGEYLLGDTAYPSMIECSQRIAIEHTFGMLKARFPCVTNVSIRIDDAESHRRVVEWFLGACILHNVLRDVYDRKWDDTEHREMAVRHQALGEEAQEAYARQAEAEDAVAGGRRRRRGAAHVENV</sequence>
<comment type="cofactor">
    <cofactor evidence="1">
        <name>a divalent metal cation</name>
        <dbReference type="ChEBI" id="CHEBI:60240"/>
    </cofactor>
</comment>
<dbReference type="AlphaFoldDB" id="U4LPD2"/>
<organism evidence="5 6">
    <name type="scientific">Pyronema omphalodes (strain CBS 100304)</name>
    <name type="common">Pyronema confluens</name>
    <dbReference type="NCBI Taxonomy" id="1076935"/>
    <lineage>
        <taxon>Eukaryota</taxon>
        <taxon>Fungi</taxon>
        <taxon>Dikarya</taxon>
        <taxon>Ascomycota</taxon>
        <taxon>Pezizomycotina</taxon>
        <taxon>Pezizomycetes</taxon>
        <taxon>Pezizales</taxon>
        <taxon>Pyronemataceae</taxon>
        <taxon>Pyronema</taxon>
    </lineage>
</organism>
<accession>U4LPD2</accession>
<dbReference type="Proteomes" id="UP000018144">
    <property type="component" value="Unassembled WGS sequence"/>
</dbReference>
<dbReference type="OrthoDB" id="5421918at2759"/>
<reference evidence="5 6" key="1">
    <citation type="journal article" date="2013" name="PLoS Genet.">
        <title>The genome and development-dependent transcriptomes of Pyronema confluens: a window into fungal evolution.</title>
        <authorList>
            <person name="Traeger S."/>
            <person name="Altegoer F."/>
            <person name="Freitag M."/>
            <person name="Gabaldon T."/>
            <person name="Kempken F."/>
            <person name="Kumar A."/>
            <person name="Marcet-Houben M."/>
            <person name="Poggeler S."/>
            <person name="Stajich J.E."/>
            <person name="Nowrousian M."/>
        </authorList>
    </citation>
    <scope>NUCLEOTIDE SEQUENCE [LARGE SCALE GENOMIC DNA]</scope>
    <source>
        <strain evidence="6">CBS 100304</strain>
        <tissue evidence="5">Vegetative mycelium</tissue>
    </source>
</reference>
<dbReference type="eggNOG" id="KOG4585">
    <property type="taxonomic scope" value="Eukaryota"/>
</dbReference>
<dbReference type="STRING" id="1076935.U4LPD2"/>
<feature type="region of interest" description="Disordered" evidence="3">
    <location>
        <begin position="38"/>
        <end position="92"/>
    </location>
</feature>
<dbReference type="GO" id="GO:0046872">
    <property type="term" value="F:metal ion binding"/>
    <property type="evidence" value="ECO:0007669"/>
    <property type="project" value="UniProtKB-KW"/>
</dbReference>
<dbReference type="EMBL" id="HF936296">
    <property type="protein sequence ID" value="CCX34026.1"/>
    <property type="molecule type" value="Genomic_DNA"/>
</dbReference>
<dbReference type="InterPro" id="IPR027806">
    <property type="entry name" value="HARBI1_dom"/>
</dbReference>
<evidence type="ECO:0000256" key="3">
    <source>
        <dbReference type="SAM" id="MobiDB-lite"/>
    </source>
</evidence>
<keyword evidence="6" id="KW-1185">Reference proteome</keyword>
<name>U4LPD2_PYROM</name>
<feature type="compositionally biased region" description="Acidic residues" evidence="3">
    <location>
        <begin position="38"/>
        <end position="76"/>
    </location>
</feature>
<proteinExistence type="predicted"/>
<gene>
    <name evidence="5" type="ORF">PCON_02504</name>
</gene>